<protein>
    <recommendedName>
        <fullName evidence="1">F-box domain-containing protein</fullName>
    </recommendedName>
</protein>
<comment type="caution">
    <text evidence="2">The sequence shown here is derived from an EMBL/GenBank/DDBJ whole genome shotgun (WGS) entry which is preliminary data.</text>
</comment>
<dbReference type="Proteomes" id="UP000467841">
    <property type="component" value="Unassembled WGS sequence"/>
</dbReference>
<proteinExistence type="predicted"/>
<dbReference type="PANTHER" id="PTHR31900:SF34">
    <property type="entry name" value="EMB|CAB62440.1-RELATED"/>
    <property type="match status" value="1"/>
</dbReference>
<dbReference type="SUPFAM" id="SSF81383">
    <property type="entry name" value="F-box domain"/>
    <property type="match status" value="1"/>
</dbReference>
<organism evidence="2 3">
    <name type="scientific">Microthlaspi erraticum</name>
    <dbReference type="NCBI Taxonomy" id="1685480"/>
    <lineage>
        <taxon>Eukaryota</taxon>
        <taxon>Viridiplantae</taxon>
        <taxon>Streptophyta</taxon>
        <taxon>Embryophyta</taxon>
        <taxon>Tracheophyta</taxon>
        <taxon>Spermatophyta</taxon>
        <taxon>Magnoliopsida</taxon>
        <taxon>eudicotyledons</taxon>
        <taxon>Gunneridae</taxon>
        <taxon>Pentapetalae</taxon>
        <taxon>rosids</taxon>
        <taxon>malvids</taxon>
        <taxon>Brassicales</taxon>
        <taxon>Brassicaceae</taxon>
        <taxon>Coluteocarpeae</taxon>
        <taxon>Microthlaspi</taxon>
    </lineage>
</organism>
<dbReference type="InterPro" id="IPR032675">
    <property type="entry name" value="LRR_dom_sf"/>
</dbReference>
<dbReference type="InterPro" id="IPR055411">
    <property type="entry name" value="LRR_FXL15/At3g58940/PEG3-like"/>
</dbReference>
<dbReference type="Pfam" id="PF00646">
    <property type="entry name" value="F-box"/>
    <property type="match status" value="1"/>
</dbReference>
<keyword evidence="3" id="KW-1185">Reference proteome</keyword>
<dbReference type="PANTHER" id="PTHR31900">
    <property type="entry name" value="F-BOX/RNI SUPERFAMILY PROTEIN-RELATED"/>
    <property type="match status" value="1"/>
</dbReference>
<dbReference type="EMBL" id="CACVBM020001940">
    <property type="protein sequence ID" value="CAA7062584.1"/>
    <property type="molecule type" value="Genomic_DNA"/>
</dbReference>
<dbReference type="Gene3D" id="3.80.10.10">
    <property type="entry name" value="Ribonuclease Inhibitor"/>
    <property type="match status" value="1"/>
</dbReference>
<dbReference type="InterPro" id="IPR001810">
    <property type="entry name" value="F-box_dom"/>
</dbReference>
<dbReference type="InterPro" id="IPR050232">
    <property type="entry name" value="FBL13/AtMIF1-like"/>
</dbReference>
<dbReference type="SMART" id="SM00256">
    <property type="entry name" value="FBOX"/>
    <property type="match status" value="1"/>
</dbReference>
<sequence length="292" mass="33479">MDRISLLPDDFLLHILSLLPTKDVLSTSLLSKRWRNLWKLVPKLEYIEINDNTDHGRFVRFVDRSLFLNTAPVLESLHFKLARQCSEADIGFWTRIAAERGLRELNFEYSYTIDEPIRLPQSLYTCGTLVVLKLENVSLVDIRFPVCFQLLKTLHLDTVIFLDDESPEKLLSSCPVLEVLELDRAKDDNVDTFSVTVPALQSFIYCATEGDSELVMNTPSLKYFKTLDSGFRCVIEYLPEIVEAHVEVICLNTDDILRSLAPLKRLLLCLPTEPRLPTGCVFHQLEHGVLHM</sequence>
<dbReference type="AlphaFoldDB" id="A0A6D2L9S4"/>
<gene>
    <name evidence="2" type="ORF">MERR_LOCUS49820</name>
</gene>
<dbReference type="OrthoDB" id="612216at2759"/>
<accession>A0A6D2L9S4</accession>
<evidence type="ECO:0000313" key="2">
    <source>
        <dbReference type="EMBL" id="CAA7062584.1"/>
    </source>
</evidence>
<reference evidence="2" key="1">
    <citation type="submission" date="2020-01" db="EMBL/GenBank/DDBJ databases">
        <authorList>
            <person name="Mishra B."/>
        </authorList>
    </citation>
    <scope>NUCLEOTIDE SEQUENCE [LARGE SCALE GENOMIC DNA]</scope>
</reference>
<dbReference type="InterPro" id="IPR036047">
    <property type="entry name" value="F-box-like_dom_sf"/>
</dbReference>
<dbReference type="PROSITE" id="PS50181">
    <property type="entry name" value="FBOX"/>
    <property type="match status" value="1"/>
</dbReference>
<evidence type="ECO:0000313" key="3">
    <source>
        <dbReference type="Proteomes" id="UP000467841"/>
    </source>
</evidence>
<dbReference type="Pfam" id="PF24758">
    <property type="entry name" value="LRR_At5g56370"/>
    <property type="match status" value="1"/>
</dbReference>
<feature type="domain" description="F-box" evidence="1">
    <location>
        <begin position="1"/>
        <end position="49"/>
    </location>
</feature>
<dbReference type="CDD" id="cd22160">
    <property type="entry name" value="F-box_AtFBL13-like"/>
    <property type="match status" value="1"/>
</dbReference>
<dbReference type="SUPFAM" id="SSF52047">
    <property type="entry name" value="RNI-like"/>
    <property type="match status" value="1"/>
</dbReference>
<dbReference type="InterPro" id="IPR053781">
    <property type="entry name" value="F-box_AtFBL13-like"/>
</dbReference>
<evidence type="ECO:0000259" key="1">
    <source>
        <dbReference type="PROSITE" id="PS50181"/>
    </source>
</evidence>
<name>A0A6D2L9S4_9BRAS</name>